<name>I7LTI3_TETTS</name>
<dbReference type="Proteomes" id="UP000009168">
    <property type="component" value="Unassembled WGS sequence"/>
</dbReference>
<dbReference type="InterPro" id="IPR011992">
    <property type="entry name" value="EF-hand-dom_pair"/>
</dbReference>
<evidence type="ECO:0000313" key="2">
    <source>
        <dbReference type="EMBL" id="EAR85299.2"/>
    </source>
</evidence>
<reference evidence="3" key="1">
    <citation type="journal article" date="2006" name="PLoS Biol.">
        <title>Macronuclear genome sequence of the ciliate Tetrahymena thermophila, a model eukaryote.</title>
        <authorList>
            <person name="Eisen J.A."/>
            <person name="Coyne R.S."/>
            <person name="Wu M."/>
            <person name="Wu D."/>
            <person name="Thiagarajan M."/>
            <person name="Wortman J.R."/>
            <person name="Badger J.H."/>
            <person name="Ren Q."/>
            <person name="Amedeo P."/>
            <person name="Jones K.M."/>
            <person name="Tallon L.J."/>
            <person name="Delcher A.L."/>
            <person name="Salzberg S.L."/>
            <person name="Silva J.C."/>
            <person name="Haas B.J."/>
            <person name="Majoros W.H."/>
            <person name="Farzad M."/>
            <person name="Carlton J.M."/>
            <person name="Smith R.K. Jr."/>
            <person name="Garg J."/>
            <person name="Pearlman R.E."/>
            <person name="Karrer K.M."/>
            <person name="Sun L."/>
            <person name="Manning G."/>
            <person name="Elde N.C."/>
            <person name="Turkewitz A.P."/>
            <person name="Asai D.J."/>
            <person name="Wilkes D.E."/>
            <person name="Wang Y."/>
            <person name="Cai H."/>
            <person name="Collins K."/>
            <person name="Stewart B.A."/>
            <person name="Lee S.R."/>
            <person name="Wilamowska K."/>
            <person name="Weinberg Z."/>
            <person name="Ruzzo W.L."/>
            <person name="Wloga D."/>
            <person name="Gaertig J."/>
            <person name="Frankel J."/>
            <person name="Tsao C.-C."/>
            <person name="Gorovsky M.A."/>
            <person name="Keeling P.J."/>
            <person name="Waller R.F."/>
            <person name="Patron N.J."/>
            <person name="Cherry J.M."/>
            <person name="Stover N.A."/>
            <person name="Krieger C.J."/>
            <person name="del Toro C."/>
            <person name="Ryder H.F."/>
            <person name="Williamson S.C."/>
            <person name="Barbeau R.A."/>
            <person name="Hamilton E.P."/>
            <person name="Orias E."/>
        </authorList>
    </citation>
    <scope>NUCLEOTIDE SEQUENCE [LARGE SCALE GENOMIC DNA]</scope>
    <source>
        <strain evidence="3">SB210</strain>
    </source>
</reference>
<dbReference type="RefSeq" id="XP_001032962.2">
    <property type="nucleotide sequence ID" value="XM_001032962.2"/>
</dbReference>
<dbReference type="InParanoid" id="I7LTI3"/>
<keyword evidence="3" id="KW-1185">Reference proteome</keyword>
<dbReference type="EMBL" id="GG662622">
    <property type="protein sequence ID" value="EAR85299.2"/>
    <property type="molecule type" value="Genomic_DNA"/>
</dbReference>
<dbReference type="Gene3D" id="1.10.238.10">
    <property type="entry name" value="EF-hand"/>
    <property type="match status" value="1"/>
</dbReference>
<gene>
    <name evidence="2" type="ORF">TTHERM_00470720</name>
</gene>
<sequence>MNPASKSQFTHNTNQYQLNPGNSYVQNQYREIIDDTKKEQSQGANLNNEATLQNEDLNRKQLKELFDEFKNKDNKQLHVKDFYDDLERSSVSKNCTLLMQKLKKIFSKNENAQIDENEFYKLFEFDFIQDQDNLNLILGLIDDIANNNKVLSKQELLQMNDNYNLGLQQQDIDLMLKYGGQGDSIHIDDLRRLLSEQ</sequence>
<dbReference type="OrthoDB" id="294576at2759"/>
<evidence type="ECO:0000313" key="3">
    <source>
        <dbReference type="Proteomes" id="UP000009168"/>
    </source>
</evidence>
<feature type="region of interest" description="Disordered" evidence="1">
    <location>
        <begin position="1"/>
        <end position="23"/>
    </location>
</feature>
<dbReference type="SUPFAM" id="SSF47473">
    <property type="entry name" value="EF-hand"/>
    <property type="match status" value="1"/>
</dbReference>
<dbReference type="KEGG" id="tet:TTHERM_00470720"/>
<proteinExistence type="predicted"/>
<evidence type="ECO:0000256" key="1">
    <source>
        <dbReference type="SAM" id="MobiDB-lite"/>
    </source>
</evidence>
<dbReference type="GeneID" id="7844957"/>
<accession>I7LTI3</accession>
<protein>
    <submittedName>
        <fullName evidence="2">Uncharacterized protein</fullName>
    </submittedName>
</protein>
<organism evidence="2 3">
    <name type="scientific">Tetrahymena thermophila (strain SB210)</name>
    <dbReference type="NCBI Taxonomy" id="312017"/>
    <lineage>
        <taxon>Eukaryota</taxon>
        <taxon>Sar</taxon>
        <taxon>Alveolata</taxon>
        <taxon>Ciliophora</taxon>
        <taxon>Intramacronucleata</taxon>
        <taxon>Oligohymenophorea</taxon>
        <taxon>Hymenostomatida</taxon>
        <taxon>Tetrahymenina</taxon>
        <taxon>Tetrahymenidae</taxon>
        <taxon>Tetrahymena</taxon>
    </lineage>
</organism>
<dbReference type="AlphaFoldDB" id="I7LTI3"/>